<organism evidence="1 2">
    <name type="scientific">Sinanodonta woodiana</name>
    <name type="common">Chinese pond mussel</name>
    <name type="synonym">Anodonta woodiana</name>
    <dbReference type="NCBI Taxonomy" id="1069815"/>
    <lineage>
        <taxon>Eukaryota</taxon>
        <taxon>Metazoa</taxon>
        <taxon>Spiralia</taxon>
        <taxon>Lophotrochozoa</taxon>
        <taxon>Mollusca</taxon>
        <taxon>Bivalvia</taxon>
        <taxon>Autobranchia</taxon>
        <taxon>Heteroconchia</taxon>
        <taxon>Palaeoheterodonta</taxon>
        <taxon>Unionida</taxon>
        <taxon>Unionoidea</taxon>
        <taxon>Unionidae</taxon>
        <taxon>Unioninae</taxon>
        <taxon>Sinanodonta</taxon>
    </lineage>
</organism>
<dbReference type="AlphaFoldDB" id="A0ABD3WZN1"/>
<gene>
    <name evidence="1" type="ORF">ACJMK2_031543</name>
</gene>
<evidence type="ECO:0000313" key="1">
    <source>
        <dbReference type="EMBL" id="KAL3879237.1"/>
    </source>
</evidence>
<proteinExistence type="predicted"/>
<comment type="caution">
    <text evidence="1">The sequence shown here is derived from an EMBL/GenBank/DDBJ whole genome shotgun (WGS) entry which is preliminary data.</text>
</comment>
<sequence>MAPVARIQAHHVTLGQRYDATCETPSTSCHFRPKTWHHLRDYKHIMSLQAKYMAPVARIQAHHGTSGQRHDATCETLSTSCHFRPNTWYHLRDSGTSCHFRPKTWYHLRDSMNIMTL</sequence>
<dbReference type="Proteomes" id="UP001634394">
    <property type="component" value="Unassembled WGS sequence"/>
</dbReference>
<accession>A0ABD3WZN1</accession>
<evidence type="ECO:0000313" key="2">
    <source>
        <dbReference type="Proteomes" id="UP001634394"/>
    </source>
</evidence>
<protein>
    <submittedName>
        <fullName evidence="1">Uncharacterized protein</fullName>
    </submittedName>
</protein>
<dbReference type="EMBL" id="JBJQND010000004">
    <property type="protein sequence ID" value="KAL3879237.1"/>
    <property type="molecule type" value="Genomic_DNA"/>
</dbReference>
<keyword evidence="2" id="KW-1185">Reference proteome</keyword>
<name>A0ABD3WZN1_SINWO</name>
<reference evidence="1 2" key="1">
    <citation type="submission" date="2024-11" db="EMBL/GenBank/DDBJ databases">
        <title>Chromosome-level genome assembly of the freshwater bivalve Anodonta woodiana.</title>
        <authorList>
            <person name="Chen X."/>
        </authorList>
    </citation>
    <scope>NUCLEOTIDE SEQUENCE [LARGE SCALE GENOMIC DNA]</scope>
    <source>
        <strain evidence="1">MN2024</strain>
        <tissue evidence="1">Gills</tissue>
    </source>
</reference>